<feature type="region of interest" description="Disordered" evidence="1">
    <location>
        <begin position="143"/>
        <end position="199"/>
    </location>
</feature>
<reference evidence="2 3" key="1">
    <citation type="submission" date="2020-12" db="EMBL/GenBank/DDBJ databases">
        <title>Streptomyces typhae sp. nov., a novel endophytic actinomycete isolated from the root of cattail pollen (Typha angustifolia L.).</title>
        <authorList>
            <person name="Peng C."/>
            <person name="Liu C."/>
        </authorList>
    </citation>
    <scope>NUCLEOTIDE SEQUENCE [LARGE SCALE GENOMIC DNA]</scope>
    <source>
        <strain evidence="2 3">JCM 4753</strain>
    </source>
</reference>
<dbReference type="RefSeq" id="WP_190120332.1">
    <property type="nucleotide sequence ID" value="NZ_BMVR01000023.1"/>
</dbReference>
<proteinExistence type="predicted"/>
<dbReference type="Proteomes" id="UP000634780">
    <property type="component" value="Unassembled WGS sequence"/>
</dbReference>
<name>A0ABS0XGN5_9ACTN</name>
<accession>A0ABS0XGN5</accession>
<evidence type="ECO:0000256" key="1">
    <source>
        <dbReference type="SAM" id="MobiDB-lite"/>
    </source>
</evidence>
<gene>
    <name evidence="2" type="ORF">JGB26_35575</name>
</gene>
<keyword evidence="3" id="KW-1185">Reference proteome</keyword>
<comment type="caution">
    <text evidence="2">The sequence shown here is derived from an EMBL/GenBank/DDBJ whole genome shotgun (WGS) entry which is preliminary data.</text>
</comment>
<organism evidence="2 3">
    <name type="scientific">Streptomyces flavofungini</name>
    <dbReference type="NCBI Taxonomy" id="68200"/>
    <lineage>
        <taxon>Bacteria</taxon>
        <taxon>Bacillati</taxon>
        <taxon>Actinomycetota</taxon>
        <taxon>Actinomycetes</taxon>
        <taxon>Kitasatosporales</taxon>
        <taxon>Streptomycetaceae</taxon>
        <taxon>Streptomyces</taxon>
    </lineage>
</organism>
<dbReference type="EMBL" id="JAEKOZ010000036">
    <property type="protein sequence ID" value="MBJ3812345.1"/>
    <property type="molecule type" value="Genomic_DNA"/>
</dbReference>
<sequence length="199" mass="21382">MTPYRVPLAARLVDALANQAPHLPDAEANGELLHPDVNRAYQALRANAVGAEDLLAHCKTTLDGVYLDGFVIIEAAPLLDLGPEHGPRAAIALLTWIATPLNIVDALPLWQPLGTDPASEPAHVTSTGYHPFQIDIVKRHTTTGLRRPVMPAPGPERRRPQPGLPSPPGRAAPGRRGTPSSGRACLHVRGLRQPDGRRR</sequence>
<protein>
    <submittedName>
        <fullName evidence="2">Uncharacterized protein</fullName>
    </submittedName>
</protein>
<feature type="compositionally biased region" description="Low complexity" evidence="1">
    <location>
        <begin position="171"/>
        <end position="180"/>
    </location>
</feature>
<evidence type="ECO:0000313" key="2">
    <source>
        <dbReference type="EMBL" id="MBJ3812345.1"/>
    </source>
</evidence>
<evidence type="ECO:0000313" key="3">
    <source>
        <dbReference type="Proteomes" id="UP000634780"/>
    </source>
</evidence>